<organism evidence="2 3">
    <name type="scientific">Infirmifilum lucidum</name>
    <dbReference type="NCBI Taxonomy" id="2776706"/>
    <lineage>
        <taxon>Archaea</taxon>
        <taxon>Thermoproteota</taxon>
        <taxon>Thermoprotei</taxon>
        <taxon>Thermofilales</taxon>
        <taxon>Thermofilaceae</taxon>
        <taxon>Infirmifilum</taxon>
    </lineage>
</organism>
<protein>
    <submittedName>
        <fullName evidence="2">dTDP-4-dehydrorhamnose reductase</fullName>
        <ecNumber evidence="2">1.1.1.133</ecNumber>
    </submittedName>
</protein>
<dbReference type="PANTHER" id="PTHR43242">
    <property type="entry name" value="NAD(P)-BINDING ROSSMANN-FOLD SUPERFAMILY PROTEIN"/>
    <property type="match status" value="1"/>
</dbReference>
<dbReference type="InterPro" id="IPR029903">
    <property type="entry name" value="RmlD-like-bd"/>
</dbReference>
<feature type="domain" description="RmlD-like substrate binding" evidence="1">
    <location>
        <begin position="1"/>
        <end position="292"/>
    </location>
</feature>
<dbReference type="GeneID" id="59148621"/>
<evidence type="ECO:0000259" key="1">
    <source>
        <dbReference type="Pfam" id="PF04321"/>
    </source>
</evidence>
<dbReference type="FunCoup" id="A0A7L9FHX1">
    <property type="interactions" value="71"/>
</dbReference>
<dbReference type="AlphaFoldDB" id="A0A7L9FHX1"/>
<keyword evidence="3" id="KW-1185">Reference proteome</keyword>
<dbReference type="CDD" id="cd05254">
    <property type="entry name" value="dTDP_HR_like_SDR_e"/>
    <property type="match status" value="1"/>
</dbReference>
<dbReference type="SUPFAM" id="SSF51735">
    <property type="entry name" value="NAD(P)-binding Rossmann-fold domains"/>
    <property type="match status" value="1"/>
</dbReference>
<dbReference type="EMBL" id="CP062310">
    <property type="protein sequence ID" value="QOJ79251.1"/>
    <property type="molecule type" value="Genomic_DNA"/>
</dbReference>
<dbReference type="NCBIfam" id="TIGR01214">
    <property type="entry name" value="rmlD"/>
    <property type="match status" value="1"/>
</dbReference>
<dbReference type="PANTHER" id="PTHR43242:SF1">
    <property type="entry name" value="NAD(P)-BINDING ROSSMANN-FOLD SUPERFAMILY PROTEIN"/>
    <property type="match status" value="1"/>
</dbReference>
<sequence length="297" mass="33008">MRVLVTGGAGLLGYWVARIFADRGSQVYSTFHEKKPPDIEGVEWLHVNLEERDSVARAVQFSRPEVVVHTAAYTDVDGCEVDRGRAYRVNVLGTRAIARLCRDVGFKLIYVSTDYVFDGSRGFYSEEDTPSPVNYYGLTKLLGEEAVLSACEGPVVVRVSGLYGYSPAGKRNFGFNVYEALSKGLEVRAFSDQYLSPTYVVELAKSLERLARADFSGVLHLAGERMSRYEFALLVARTGGFSEERVRPTSLKDAKLTARRPVDSSLNTEKARALGLSLPATSECVRMFVEDMKRWLG</sequence>
<name>A0A7L9FHX1_9CREN</name>
<gene>
    <name evidence="2" type="primary">rfbD</name>
    <name evidence="2" type="ORF">IG193_01955</name>
</gene>
<dbReference type="Gene3D" id="3.40.50.720">
    <property type="entry name" value="NAD(P)-binding Rossmann-like Domain"/>
    <property type="match status" value="1"/>
</dbReference>
<proteinExistence type="predicted"/>
<keyword evidence="2" id="KW-0560">Oxidoreductase</keyword>
<evidence type="ECO:0000313" key="3">
    <source>
        <dbReference type="Proteomes" id="UP000594121"/>
    </source>
</evidence>
<dbReference type="KEGG" id="thel:IG193_01955"/>
<reference evidence="2 3" key="1">
    <citation type="submission" date="2020-10" db="EMBL/GenBank/DDBJ databases">
        <title>Thermofilum lucidum 3507LT sp. nov. a novel member of Thermofilaceae family isolated from Chile hot spring, and proposal of description order Thermofilales.</title>
        <authorList>
            <person name="Zayulina K.S."/>
            <person name="Elcheninov A.G."/>
            <person name="Toshchakov S.V."/>
            <person name="Kublanov I.V."/>
        </authorList>
    </citation>
    <scope>NUCLEOTIDE SEQUENCE [LARGE SCALE GENOMIC DNA]</scope>
    <source>
        <strain evidence="2 3">3507LT</strain>
    </source>
</reference>
<dbReference type="InterPro" id="IPR036291">
    <property type="entry name" value="NAD(P)-bd_dom_sf"/>
</dbReference>
<accession>A0A7L9FHX1</accession>
<dbReference type="InParanoid" id="A0A7L9FHX1"/>
<evidence type="ECO:0000313" key="2">
    <source>
        <dbReference type="EMBL" id="QOJ79251.1"/>
    </source>
</evidence>
<dbReference type="InterPro" id="IPR005913">
    <property type="entry name" value="dTDP_dehydrorham_reduct"/>
</dbReference>
<dbReference type="RefSeq" id="WP_192819223.1">
    <property type="nucleotide sequence ID" value="NZ_CP062310.1"/>
</dbReference>
<dbReference type="Pfam" id="PF04321">
    <property type="entry name" value="RmlD_sub_bind"/>
    <property type="match status" value="1"/>
</dbReference>
<dbReference type="EC" id="1.1.1.133" evidence="2"/>
<dbReference type="GO" id="GO:0008831">
    <property type="term" value="F:dTDP-4-dehydrorhamnose reductase activity"/>
    <property type="evidence" value="ECO:0007669"/>
    <property type="project" value="UniProtKB-EC"/>
</dbReference>
<dbReference type="Proteomes" id="UP000594121">
    <property type="component" value="Chromosome"/>
</dbReference>